<dbReference type="GO" id="GO:0008270">
    <property type="term" value="F:zinc ion binding"/>
    <property type="evidence" value="ECO:0007669"/>
    <property type="project" value="UniProtKB-KW"/>
</dbReference>
<dbReference type="PANTHER" id="PTHR33248">
    <property type="entry name" value="ZINC ION-BINDING PROTEIN"/>
    <property type="match status" value="1"/>
</dbReference>
<keyword evidence="1" id="KW-0479">Metal-binding</keyword>
<accession>A0A175YG48</accession>
<sequence>MNRQCHCGCWAVEKVSWTEYNPGRKFLTCANGGQIGLGGCGFFQWSEEEMNARTKSTINGLIRCLKLKDDEHFAELIS</sequence>
<dbReference type="EMBL" id="CP093351">
    <property type="protein sequence ID" value="WOH14766.1"/>
    <property type="molecule type" value="Genomic_DNA"/>
</dbReference>
<protein>
    <recommendedName>
        <fullName evidence="5">GRF-type domain-containing protein</fullName>
    </recommendedName>
</protein>
<dbReference type="InterPro" id="IPR010666">
    <property type="entry name" value="Znf_GRF"/>
</dbReference>
<evidence type="ECO:0000256" key="1">
    <source>
        <dbReference type="ARBA" id="ARBA00022723"/>
    </source>
</evidence>
<dbReference type="Gramene" id="KZM82148">
    <property type="protein sequence ID" value="KZM82148"/>
    <property type="gene ID" value="DCAR_029717"/>
</dbReference>
<dbReference type="EMBL" id="LNRQ01000009">
    <property type="protein sequence ID" value="KZM82148.1"/>
    <property type="molecule type" value="Genomic_DNA"/>
</dbReference>
<gene>
    <name evidence="6" type="ORF">DCAR_029717</name>
    <name evidence="7" type="ORF">DCAR_0934289</name>
</gene>
<evidence type="ECO:0000313" key="6">
    <source>
        <dbReference type="EMBL" id="KZM82148.1"/>
    </source>
</evidence>
<keyword evidence="8" id="KW-1185">Reference proteome</keyword>
<reference evidence="6" key="1">
    <citation type="journal article" date="2016" name="Nat. Genet.">
        <title>A high-quality carrot genome assembly provides new insights into carotenoid accumulation and asterid genome evolution.</title>
        <authorList>
            <person name="Iorizzo M."/>
            <person name="Ellison S."/>
            <person name="Senalik D."/>
            <person name="Zeng P."/>
            <person name="Satapoomin P."/>
            <person name="Huang J."/>
            <person name="Bowman M."/>
            <person name="Iovene M."/>
            <person name="Sanseverino W."/>
            <person name="Cavagnaro P."/>
            <person name="Yildiz M."/>
            <person name="Macko-Podgorni A."/>
            <person name="Moranska E."/>
            <person name="Grzebelus E."/>
            <person name="Grzebelus D."/>
            <person name="Ashrafi H."/>
            <person name="Zheng Z."/>
            <person name="Cheng S."/>
            <person name="Spooner D."/>
            <person name="Van Deynze A."/>
            <person name="Simon P."/>
        </authorList>
    </citation>
    <scope>NUCLEOTIDE SEQUENCE [LARGE SCALE GENOMIC DNA]</scope>
    <source>
        <tissue evidence="6">Leaf</tissue>
    </source>
</reference>
<dbReference type="PROSITE" id="PS51999">
    <property type="entry name" value="ZF_GRF"/>
    <property type="match status" value="1"/>
</dbReference>
<dbReference type="Pfam" id="PF06839">
    <property type="entry name" value="Zn_ribbon_GRF"/>
    <property type="match status" value="1"/>
</dbReference>
<evidence type="ECO:0000313" key="8">
    <source>
        <dbReference type="Proteomes" id="UP000077755"/>
    </source>
</evidence>
<feature type="domain" description="GRF-type" evidence="5">
    <location>
        <begin position="5"/>
        <end position="49"/>
    </location>
</feature>
<dbReference type="AlphaFoldDB" id="A0A175YG48"/>
<evidence type="ECO:0000259" key="5">
    <source>
        <dbReference type="PROSITE" id="PS51999"/>
    </source>
</evidence>
<organism evidence="6">
    <name type="scientific">Daucus carota subsp. sativus</name>
    <name type="common">Carrot</name>
    <dbReference type="NCBI Taxonomy" id="79200"/>
    <lineage>
        <taxon>Eukaryota</taxon>
        <taxon>Viridiplantae</taxon>
        <taxon>Streptophyta</taxon>
        <taxon>Embryophyta</taxon>
        <taxon>Tracheophyta</taxon>
        <taxon>Spermatophyta</taxon>
        <taxon>Magnoliopsida</taxon>
        <taxon>eudicotyledons</taxon>
        <taxon>Gunneridae</taxon>
        <taxon>Pentapetalae</taxon>
        <taxon>asterids</taxon>
        <taxon>campanulids</taxon>
        <taxon>Apiales</taxon>
        <taxon>Apiaceae</taxon>
        <taxon>Apioideae</taxon>
        <taxon>Scandiceae</taxon>
        <taxon>Daucinae</taxon>
        <taxon>Daucus</taxon>
        <taxon>Daucus sect. Daucus</taxon>
    </lineage>
</organism>
<keyword evidence="2 4" id="KW-0863">Zinc-finger</keyword>
<name>A0A175YG48_DAUCS</name>
<evidence type="ECO:0000256" key="2">
    <source>
        <dbReference type="ARBA" id="ARBA00022771"/>
    </source>
</evidence>
<evidence type="ECO:0000313" key="7">
    <source>
        <dbReference type="EMBL" id="WOH14766.1"/>
    </source>
</evidence>
<proteinExistence type="predicted"/>
<keyword evidence="3" id="KW-0862">Zinc</keyword>
<reference evidence="7" key="2">
    <citation type="submission" date="2022-03" db="EMBL/GenBank/DDBJ databases">
        <title>Draft title - Genomic analysis of global carrot germplasm unveils the trajectory of domestication and the origin of high carotenoid orange carrot.</title>
        <authorList>
            <person name="Iorizzo M."/>
            <person name="Ellison S."/>
            <person name="Senalik D."/>
            <person name="Macko-Podgorni A."/>
            <person name="Grzebelus D."/>
            <person name="Bostan H."/>
            <person name="Rolling W."/>
            <person name="Curaba J."/>
            <person name="Simon P."/>
        </authorList>
    </citation>
    <scope>NUCLEOTIDE SEQUENCE</scope>
    <source>
        <tissue evidence="7">Leaf</tissue>
    </source>
</reference>
<evidence type="ECO:0000256" key="4">
    <source>
        <dbReference type="PROSITE-ProRule" id="PRU01343"/>
    </source>
</evidence>
<evidence type="ECO:0000256" key="3">
    <source>
        <dbReference type="ARBA" id="ARBA00022833"/>
    </source>
</evidence>
<dbReference type="Proteomes" id="UP000077755">
    <property type="component" value="Chromosome 9"/>
</dbReference>